<proteinExistence type="predicted"/>
<dbReference type="PANTHER" id="PTHR22753">
    <property type="entry name" value="TRANSMEMBRANE PROTEIN 68"/>
    <property type="match status" value="1"/>
</dbReference>
<name>A0AAN7RKF6_TRANT</name>
<evidence type="ECO:0000313" key="1">
    <source>
        <dbReference type="EMBL" id="KAK4799758.1"/>
    </source>
</evidence>
<evidence type="ECO:0008006" key="3">
    <source>
        <dbReference type="Google" id="ProtNLM"/>
    </source>
</evidence>
<dbReference type="AlphaFoldDB" id="A0AAN7RKF6"/>
<protein>
    <recommendedName>
        <fullName evidence="3">Acyltransferase</fullName>
    </recommendedName>
</protein>
<organism evidence="1 2">
    <name type="scientific">Trapa natans</name>
    <name type="common">Water chestnut</name>
    <dbReference type="NCBI Taxonomy" id="22666"/>
    <lineage>
        <taxon>Eukaryota</taxon>
        <taxon>Viridiplantae</taxon>
        <taxon>Streptophyta</taxon>
        <taxon>Embryophyta</taxon>
        <taxon>Tracheophyta</taxon>
        <taxon>Spermatophyta</taxon>
        <taxon>Magnoliopsida</taxon>
        <taxon>eudicotyledons</taxon>
        <taxon>Gunneridae</taxon>
        <taxon>Pentapetalae</taxon>
        <taxon>rosids</taxon>
        <taxon>malvids</taxon>
        <taxon>Myrtales</taxon>
        <taxon>Lythraceae</taxon>
        <taxon>Trapa</taxon>
    </lineage>
</organism>
<accession>A0AAN7RKF6</accession>
<reference evidence="1 2" key="1">
    <citation type="journal article" date="2023" name="Hortic Res">
        <title>Pangenome of water caltrop reveals structural variations and asymmetric subgenome divergence after allopolyploidization.</title>
        <authorList>
            <person name="Zhang X."/>
            <person name="Chen Y."/>
            <person name="Wang L."/>
            <person name="Yuan Y."/>
            <person name="Fang M."/>
            <person name="Shi L."/>
            <person name="Lu R."/>
            <person name="Comes H.P."/>
            <person name="Ma Y."/>
            <person name="Chen Y."/>
            <person name="Huang G."/>
            <person name="Zhou Y."/>
            <person name="Zheng Z."/>
            <person name="Qiu Y."/>
        </authorList>
    </citation>
    <scope>NUCLEOTIDE SEQUENCE [LARGE SCALE GENOMIC DNA]</scope>
    <source>
        <strain evidence="1">F231</strain>
    </source>
</reference>
<dbReference type="Proteomes" id="UP001346149">
    <property type="component" value="Unassembled WGS sequence"/>
</dbReference>
<sequence length="449" mass="49456">MASFVASFLVPNPESIRPRCGVLARSATGGADRVISSLDSVALNDAPPASASVEKKEGSRESLLEENGYLAARTREENGSKTMEKLQVLWDDEYGSSSVKDYLDAAKEIIKHDGGPPRWFCPVECGPPLEDSPDLLFLPEVLLILEIVRVGLQVCSCAGLDGVGMGLILHHRTLGRVFKVGCLHIPVQGRTAFEDRPATSFGRSQLQPLLPVLEALPDDLHFTIPYLLSYVMGNPMKMAMVDIDHKLPPALQLQQLSGNLTALLPRLSGLADIIPKGTLLWKLKLLNSAAAYANSRLHLIKAEVLLLIPYTSAVNGNDNMIPSREEGQRLVKSIQNCRVCHFKDNGHTLLMEEGINLLTVIKGTYTYRRSRRHDCVTDFLPPCMSEFKKGFEQIIWMVRYASSSVFYSTLEDGKIVKGLSGVPSEGPVLLVGYHMLMGCDLFPLIEEFI</sequence>
<keyword evidence="2" id="KW-1185">Reference proteome</keyword>
<evidence type="ECO:0000313" key="2">
    <source>
        <dbReference type="Proteomes" id="UP001346149"/>
    </source>
</evidence>
<comment type="caution">
    <text evidence="1">The sequence shown here is derived from an EMBL/GenBank/DDBJ whole genome shotgun (WGS) entry which is preliminary data.</text>
</comment>
<gene>
    <name evidence="1" type="ORF">SAY86_025123</name>
</gene>
<dbReference type="GO" id="GO:0016020">
    <property type="term" value="C:membrane"/>
    <property type="evidence" value="ECO:0007669"/>
    <property type="project" value="TreeGrafter"/>
</dbReference>
<dbReference type="EMBL" id="JAXQNO010000004">
    <property type="protein sequence ID" value="KAK4799758.1"/>
    <property type="molecule type" value="Genomic_DNA"/>
</dbReference>
<dbReference type="PANTHER" id="PTHR22753:SF14">
    <property type="entry name" value="MONOACYLGLYCEROL_DIACYLGLYCEROL O-ACYLTRANSFERASE"/>
    <property type="match status" value="1"/>
</dbReference>